<name>A0A2H6KB39_9APIC</name>
<dbReference type="AlphaFoldDB" id="A0A2H6KB39"/>
<reference evidence="1 2" key="1">
    <citation type="journal article" date="2017" name="BMC Genomics">
        <title>Whole-genome assembly of Babesia ovata and comparative genomics between closely related pathogens.</title>
        <authorList>
            <person name="Yamagishi J."/>
            <person name="Asada M."/>
            <person name="Hakimi H."/>
            <person name="Tanaka T.Q."/>
            <person name="Sugimoto C."/>
            <person name="Kawazu S."/>
        </authorList>
    </citation>
    <scope>NUCLEOTIDE SEQUENCE [LARGE SCALE GENOMIC DNA]</scope>
    <source>
        <strain evidence="1 2">Miyake</strain>
    </source>
</reference>
<protein>
    <submittedName>
        <fullName evidence="1">Phosphoadenosine phosphosulfate reductase, putative</fullName>
    </submittedName>
</protein>
<dbReference type="Proteomes" id="UP000236319">
    <property type="component" value="Unassembled WGS sequence"/>
</dbReference>
<dbReference type="VEuPathDB" id="PiroplasmaDB:BOVATA_016720"/>
<keyword evidence="2" id="KW-1185">Reference proteome</keyword>
<accession>A0A2H6KB39</accession>
<evidence type="ECO:0000313" key="1">
    <source>
        <dbReference type="EMBL" id="GBE60179.1"/>
    </source>
</evidence>
<gene>
    <name evidence="1" type="ORF">BOVATA_016720</name>
</gene>
<comment type="caution">
    <text evidence="1">The sequence shown here is derived from an EMBL/GenBank/DDBJ whole genome shotgun (WGS) entry which is preliminary data.</text>
</comment>
<dbReference type="RefSeq" id="XP_028866422.1">
    <property type="nucleotide sequence ID" value="XM_029010589.1"/>
</dbReference>
<sequence>MLMRHLSRCPHRLMIKNTGGNSFRNYVYGHSTVLRSSRKICDLQFGRAFPDLAPSLRRSWLCSTSASLVDSQLASTRLPNVKAWSDAFRAYRDVTLGNGLSRGNSLTEAPDKIGHDKPASELKKRLKLAGRELAVSVHKCDQHSSRALLVCLVDISRTCKCPELHIGLIKVILQELQSSRDRSNVDDTHVKDSDLTGLVGAERINELSKDENTVALLLTSIRAYELRKPPQTVVDDLISVVNANVYRWKPLQLVEICRDLAWVYRFCEKERFGALLRKCASLVCEGFGKEGRTATGRQIMTVMKAVSVLGHESTPISAGLNNLISTLIENESKDAEDDVVKQLNLRYRRAKGNVHLLNVALISGTRLDTAVVNALLENVMEFCVGYFAATCRVWQLKTEHFGTHDYNTIDPRAAQLLYAKCTNKVLRAPGSLDPANNPEPRYPKLEERYQAVVAALGRLLDAGKLAFCRGLKVCEARLRVIDRTVYEGLNDRSRAFMKAVACFKFEDPQPATSDELYRALRQIGYRPVPMMVQGTFQVNCIDRKRRLYCELCNEKEARLLPTGAKTAGKVVYNTATELKMRCLEAAGWRGTIIRVAEWRSLTEGERVALLRDKLSKLSVKT</sequence>
<dbReference type="GeneID" id="39873949"/>
<dbReference type="OrthoDB" id="364543at2759"/>
<evidence type="ECO:0000313" key="2">
    <source>
        <dbReference type="Proteomes" id="UP000236319"/>
    </source>
</evidence>
<proteinExistence type="predicted"/>
<organism evidence="1 2">
    <name type="scientific">Babesia ovata</name>
    <dbReference type="NCBI Taxonomy" id="189622"/>
    <lineage>
        <taxon>Eukaryota</taxon>
        <taxon>Sar</taxon>
        <taxon>Alveolata</taxon>
        <taxon>Apicomplexa</taxon>
        <taxon>Aconoidasida</taxon>
        <taxon>Piroplasmida</taxon>
        <taxon>Babesiidae</taxon>
        <taxon>Babesia</taxon>
    </lineage>
</organism>
<dbReference type="EMBL" id="BDSA01000002">
    <property type="protein sequence ID" value="GBE60179.1"/>
    <property type="molecule type" value="Genomic_DNA"/>
</dbReference>